<keyword evidence="4" id="KW-1185">Reference proteome</keyword>
<gene>
    <name evidence="3" type="ORF">DF223_00160</name>
</gene>
<dbReference type="InterPro" id="IPR036514">
    <property type="entry name" value="SGNH_hydro_sf"/>
</dbReference>
<dbReference type="EMBL" id="QEFB01000001">
    <property type="protein sequence ID" value="PWC07822.1"/>
    <property type="molecule type" value="Genomic_DNA"/>
</dbReference>
<evidence type="ECO:0000313" key="3">
    <source>
        <dbReference type="EMBL" id="PWC07822.1"/>
    </source>
</evidence>
<accession>A0A2U1TG04</accession>
<dbReference type="InterPro" id="IPR013830">
    <property type="entry name" value="SGNH_hydro"/>
</dbReference>
<feature type="domain" description="SGNH hydrolase-type esterase" evidence="2">
    <location>
        <begin position="147"/>
        <end position="276"/>
    </location>
</feature>
<dbReference type="Pfam" id="PF13472">
    <property type="entry name" value="Lipase_GDSL_2"/>
    <property type="match status" value="1"/>
</dbReference>
<name>A0A2U1TG04_9MICO</name>
<protein>
    <recommendedName>
        <fullName evidence="2">SGNH hydrolase-type esterase domain-containing protein</fullName>
    </recommendedName>
</protein>
<dbReference type="RefSeq" id="WP_108961810.1">
    <property type="nucleotide sequence ID" value="NZ_QEFB01000001.1"/>
</dbReference>
<keyword evidence="1" id="KW-0812">Transmembrane</keyword>
<evidence type="ECO:0000259" key="2">
    <source>
        <dbReference type="Pfam" id="PF13472"/>
    </source>
</evidence>
<keyword evidence="1" id="KW-1133">Transmembrane helix</keyword>
<dbReference type="Gene3D" id="3.40.50.1110">
    <property type="entry name" value="SGNH hydrolase"/>
    <property type="match status" value="1"/>
</dbReference>
<evidence type="ECO:0000256" key="1">
    <source>
        <dbReference type="SAM" id="Phobius"/>
    </source>
</evidence>
<dbReference type="CDD" id="cd00229">
    <property type="entry name" value="SGNH_hydrolase"/>
    <property type="match status" value="1"/>
</dbReference>
<dbReference type="SUPFAM" id="SSF52266">
    <property type="entry name" value="SGNH hydrolase"/>
    <property type="match status" value="1"/>
</dbReference>
<reference evidence="4" key="1">
    <citation type="submission" date="2018-04" db="EMBL/GenBank/DDBJ databases">
        <authorList>
            <person name="Liu S."/>
            <person name="Wang Z."/>
            <person name="Li J."/>
        </authorList>
    </citation>
    <scope>NUCLEOTIDE SEQUENCE [LARGE SCALE GENOMIC DNA]</scope>
    <source>
        <strain evidence="4">622</strain>
    </source>
</reference>
<comment type="caution">
    <text evidence="3">The sequence shown here is derived from an EMBL/GenBank/DDBJ whole genome shotgun (WGS) entry which is preliminary data.</text>
</comment>
<organism evidence="3 4">
    <name type="scientific">Mycetocola zhujimingii</name>
    <dbReference type="NCBI Taxonomy" id="2079792"/>
    <lineage>
        <taxon>Bacteria</taxon>
        <taxon>Bacillati</taxon>
        <taxon>Actinomycetota</taxon>
        <taxon>Actinomycetes</taxon>
        <taxon>Micrococcales</taxon>
        <taxon>Microbacteriaceae</taxon>
        <taxon>Mycetocola</taxon>
    </lineage>
</organism>
<proteinExistence type="predicted"/>
<dbReference type="Proteomes" id="UP000244962">
    <property type="component" value="Unassembled WGS sequence"/>
</dbReference>
<dbReference type="AlphaFoldDB" id="A0A2U1TG04"/>
<sequence length="288" mass="30119">MERVSGAGGAERRAPALRSGLLLKVAVPAVLAAMLAGAFFTMTPRPAAAPAAVSDAGSGTNAGASSLTLASFADAMDRIDDNERTFVAQVIGDSTGNEQGEWVDLAFRELALRLDRPLVQHPWDVLSSSYLAPITFNAEASNAPLIVWNGSASGKTAAYSLTHIDALVPGEPDLVILNHGLNNVLEPAQVGEQFTSLIAGIEQRWPATIGYAALLENPRLDQHAAAHDEVIGHVAGWLAEHQTVRPIDVHSAYLESGDVPALLLPDLLHPAPVGSALTAATVISALTR</sequence>
<keyword evidence="1" id="KW-0472">Membrane</keyword>
<evidence type="ECO:0000313" key="4">
    <source>
        <dbReference type="Proteomes" id="UP000244962"/>
    </source>
</evidence>
<feature type="transmembrane region" description="Helical" evidence="1">
    <location>
        <begin position="21"/>
        <end position="40"/>
    </location>
</feature>